<evidence type="ECO:0000256" key="1">
    <source>
        <dbReference type="ARBA" id="ARBA00004651"/>
    </source>
</evidence>
<dbReference type="OrthoDB" id="5361502at2"/>
<comment type="subcellular location">
    <subcellularLocation>
        <location evidence="1">Cell membrane</location>
        <topology evidence="1">Multi-pass membrane protein</topology>
    </subcellularLocation>
</comment>
<dbReference type="Pfam" id="PF01810">
    <property type="entry name" value="LysE"/>
    <property type="match status" value="1"/>
</dbReference>
<keyword evidence="8" id="KW-1185">Reference proteome</keyword>
<sequence length="200" mass="22954">MFASFFQGLMLGFGVAVPFGPMNILILSNALKSFKNAFFLGLGAMSADIFYFCLLLFGLLKFLNSELIHKILAIFGFCFLTYLAFLSIRTKPKNLELKESKDNENIFKSFFKGFFLNLSNPYIISFWISISSFLSKEKYYLVLGFGLFIAILIWVFCLSFFVSKFADKFNAKVLFYINLVSALIIEYFALALLYKTFFAQ</sequence>
<protein>
    <submittedName>
        <fullName evidence="7">Transporter, LysE family</fullName>
    </submittedName>
</protein>
<evidence type="ECO:0000313" key="7">
    <source>
        <dbReference type="EMBL" id="ASQ30937.1"/>
    </source>
</evidence>
<gene>
    <name evidence="7" type="ORF">CAV_1313</name>
</gene>
<feature type="transmembrane region" description="Helical" evidence="6">
    <location>
        <begin position="140"/>
        <end position="161"/>
    </location>
</feature>
<feature type="transmembrane region" description="Helical" evidence="6">
    <location>
        <begin position="173"/>
        <end position="194"/>
    </location>
</feature>
<dbReference type="GO" id="GO:0015171">
    <property type="term" value="F:amino acid transmembrane transporter activity"/>
    <property type="evidence" value="ECO:0007669"/>
    <property type="project" value="TreeGrafter"/>
</dbReference>
<organism evidence="7 8">
    <name type="scientific">Campylobacter avium LMG 24591</name>
    <dbReference type="NCBI Taxonomy" id="522484"/>
    <lineage>
        <taxon>Bacteria</taxon>
        <taxon>Pseudomonadati</taxon>
        <taxon>Campylobacterota</taxon>
        <taxon>Epsilonproteobacteria</taxon>
        <taxon>Campylobacterales</taxon>
        <taxon>Campylobacteraceae</taxon>
        <taxon>Campylobacter</taxon>
    </lineage>
</organism>
<dbReference type="KEGG" id="cavi:CAV_1313"/>
<feature type="transmembrane region" description="Helical" evidence="6">
    <location>
        <begin position="71"/>
        <end position="88"/>
    </location>
</feature>
<dbReference type="AlphaFoldDB" id="A0A222MY78"/>
<keyword evidence="2" id="KW-1003">Cell membrane</keyword>
<evidence type="ECO:0000256" key="2">
    <source>
        <dbReference type="ARBA" id="ARBA00022475"/>
    </source>
</evidence>
<keyword evidence="4 6" id="KW-1133">Transmembrane helix</keyword>
<dbReference type="RefSeq" id="WP_094325733.1">
    <property type="nucleotide sequence ID" value="NZ_CP022347.1"/>
</dbReference>
<name>A0A222MY78_9BACT</name>
<dbReference type="GO" id="GO:0005886">
    <property type="term" value="C:plasma membrane"/>
    <property type="evidence" value="ECO:0007669"/>
    <property type="project" value="UniProtKB-SubCell"/>
</dbReference>
<dbReference type="PANTHER" id="PTHR30086:SF6">
    <property type="entry name" value="AMINO ACID EFFLUX PROTEIN YCGF-RELATED"/>
    <property type="match status" value="1"/>
</dbReference>
<proteinExistence type="predicted"/>
<reference evidence="7 8" key="1">
    <citation type="submission" date="2017-07" db="EMBL/GenBank/DDBJ databases">
        <title>Analysis of two Campylobacter avium genomes and identification of a novel hippuricase gene.</title>
        <authorList>
            <person name="Miller W.G."/>
            <person name="Chapman M.H."/>
            <person name="Yee E."/>
            <person name="Revez J."/>
            <person name="Bono J.L."/>
            <person name="Rossi M."/>
        </authorList>
    </citation>
    <scope>NUCLEOTIDE SEQUENCE [LARGE SCALE GENOMIC DNA]</scope>
    <source>
        <strain evidence="7 8">LMG 24591</strain>
    </source>
</reference>
<keyword evidence="3 6" id="KW-0812">Transmembrane</keyword>
<dbReference type="EMBL" id="CP022347">
    <property type="protein sequence ID" value="ASQ30937.1"/>
    <property type="molecule type" value="Genomic_DNA"/>
</dbReference>
<evidence type="ECO:0000313" key="8">
    <source>
        <dbReference type="Proteomes" id="UP000201169"/>
    </source>
</evidence>
<feature type="transmembrane region" description="Helical" evidence="6">
    <location>
        <begin position="38"/>
        <end position="59"/>
    </location>
</feature>
<dbReference type="PANTHER" id="PTHR30086">
    <property type="entry name" value="ARGININE EXPORTER PROTEIN ARGO"/>
    <property type="match status" value="1"/>
</dbReference>
<dbReference type="InterPro" id="IPR001123">
    <property type="entry name" value="LeuE-type"/>
</dbReference>
<evidence type="ECO:0000256" key="5">
    <source>
        <dbReference type="ARBA" id="ARBA00023136"/>
    </source>
</evidence>
<keyword evidence="5 6" id="KW-0472">Membrane</keyword>
<evidence type="ECO:0000256" key="6">
    <source>
        <dbReference type="SAM" id="Phobius"/>
    </source>
</evidence>
<accession>A0A222MY78</accession>
<feature type="transmembrane region" description="Helical" evidence="6">
    <location>
        <begin position="6"/>
        <end position="26"/>
    </location>
</feature>
<dbReference type="Proteomes" id="UP000201169">
    <property type="component" value="Chromosome"/>
</dbReference>
<feature type="transmembrane region" description="Helical" evidence="6">
    <location>
        <begin position="109"/>
        <end position="128"/>
    </location>
</feature>
<evidence type="ECO:0000256" key="4">
    <source>
        <dbReference type="ARBA" id="ARBA00022989"/>
    </source>
</evidence>
<evidence type="ECO:0000256" key="3">
    <source>
        <dbReference type="ARBA" id="ARBA00022692"/>
    </source>
</evidence>